<accession>A0ABW4DUB9</accession>
<name>A0ABW4DUB9_9RHOB</name>
<dbReference type="RefSeq" id="WP_223262840.1">
    <property type="nucleotide sequence ID" value="NZ_CBCSAJ010000006.1"/>
</dbReference>
<dbReference type="Proteomes" id="UP001597302">
    <property type="component" value="Unassembled WGS sequence"/>
</dbReference>
<dbReference type="InterPro" id="IPR045465">
    <property type="entry name" value="Trans_reg_dom"/>
</dbReference>
<reference evidence="3" key="1">
    <citation type="journal article" date="2019" name="Int. J. Syst. Evol. Microbiol.">
        <title>The Global Catalogue of Microorganisms (GCM) 10K type strain sequencing project: providing services to taxonomists for standard genome sequencing and annotation.</title>
        <authorList>
            <consortium name="The Broad Institute Genomics Platform"/>
            <consortium name="The Broad Institute Genome Sequencing Center for Infectious Disease"/>
            <person name="Wu L."/>
            <person name="Ma J."/>
        </authorList>
    </citation>
    <scope>NUCLEOTIDE SEQUENCE [LARGE SCALE GENOMIC DNA]</scope>
    <source>
        <strain evidence="3">CCM 8875</strain>
    </source>
</reference>
<proteinExistence type="predicted"/>
<feature type="domain" description="Transcriptional regulator-like" evidence="1">
    <location>
        <begin position="7"/>
        <end position="65"/>
    </location>
</feature>
<evidence type="ECO:0000313" key="2">
    <source>
        <dbReference type="EMBL" id="MFD1480184.1"/>
    </source>
</evidence>
<evidence type="ECO:0000259" key="1">
    <source>
        <dbReference type="Pfam" id="PF20109"/>
    </source>
</evidence>
<dbReference type="EMBL" id="JBHTOQ010000003">
    <property type="protein sequence ID" value="MFD1480184.1"/>
    <property type="molecule type" value="Genomic_DNA"/>
</dbReference>
<protein>
    <submittedName>
        <fullName evidence="2">Transcriptional regulator domain-containing protein</fullName>
    </submittedName>
</protein>
<sequence>MSEEGSWRTGSAYDYIDGLNAPDIAWEFLRRNHDYRREYSELQRLGHLAPDKAQALSDRWGLSFRYRPCPQCVDYGYLLDPYRRSVQTSPRSVTSIARWHRGN</sequence>
<comment type="caution">
    <text evidence="2">The sequence shown here is derived from an EMBL/GenBank/DDBJ whole genome shotgun (WGS) entry which is preliminary data.</text>
</comment>
<dbReference type="Pfam" id="PF20109">
    <property type="entry name" value="Trans_reg_dom"/>
    <property type="match status" value="1"/>
</dbReference>
<evidence type="ECO:0000313" key="3">
    <source>
        <dbReference type="Proteomes" id="UP001597302"/>
    </source>
</evidence>
<gene>
    <name evidence="2" type="ORF">ACFQ5P_02630</name>
</gene>
<organism evidence="2 3">
    <name type="scientific">Paracoccus nototheniae</name>
    <dbReference type="NCBI Taxonomy" id="2489002"/>
    <lineage>
        <taxon>Bacteria</taxon>
        <taxon>Pseudomonadati</taxon>
        <taxon>Pseudomonadota</taxon>
        <taxon>Alphaproteobacteria</taxon>
        <taxon>Rhodobacterales</taxon>
        <taxon>Paracoccaceae</taxon>
        <taxon>Paracoccus</taxon>
    </lineage>
</organism>
<keyword evidence="3" id="KW-1185">Reference proteome</keyword>